<comment type="caution">
    <text evidence="1">The sequence shown here is derived from an EMBL/GenBank/DDBJ whole genome shotgun (WGS) entry which is preliminary data.</text>
</comment>
<dbReference type="Proteomes" id="UP000380386">
    <property type="component" value="Unassembled WGS sequence"/>
</dbReference>
<reference evidence="1 2" key="1">
    <citation type="journal article" date="2019" name="Syst. Appl. Microbiol.">
        <title>Polyphasic characterization of two novel Lactobacillus spp. isolated from blown salami packages: Description of Lactobacillus halodurans sp. nov. and Lactobacillus salsicarnum sp. nov.</title>
        <authorList>
            <person name="Schuster J.A."/>
            <person name="Klingl A."/>
            <person name="Vogel R.F."/>
            <person name="Ehrmann M.A."/>
        </authorList>
    </citation>
    <scope>NUCLEOTIDE SEQUENCE [LARGE SCALE GENOMIC DNA]</scope>
    <source>
        <strain evidence="1 2">TMW 1.2118</strain>
    </source>
</reference>
<organism evidence="1 2">
    <name type="scientific">Companilactobacillus mishanensis</name>
    <dbReference type="NCBI Taxonomy" id="2486008"/>
    <lineage>
        <taxon>Bacteria</taxon>
        <taxon>Bacillati</taxon>
        <taxon>Bacillota</taxon>
        <taxon>Bacilli</taxon>
        <taxon>Lactobacillales</taxon>
        <taxon>Lactobacillaceae</taxon>
        <taxon>Companilactobacillus</taxon>
    </lineage>
</organism>
<dbReference type="OrthoDB" id="2876156at2"/>
<evidence type="ECO:0000313" key="2">
    <source>
        <dbReference type="Proteomes" id="UP000380386"/>
    </source>
</evidence>
<gene>
    <name evidence="1" type="ORF">FHL02_03790</name>
</gene>
<sequence length="83" mass="9491">MQVILSDEQKQELQSYIYEMVTGAVAKGSSTNKTWLKKFEACKYANVSNPTFDQFIIEGLPRHNIGGVTLYNKDEIDEFILNK</sequence>
<evidence type="ECO:0000313" key="1">
    <source>
        <dbReference type="EMBL" id="MQS52139.1"/>
    </source>
</evidence>
<protein>
    <submittedName>
        <fullName evidence="1">Helix-turn-helix domain-containing protein</fullName>
    </submittedName>
</protein>
<dbReference type="AlphaFoldDB" id="A0A5P0ZGK1"/>
<dbReference type="EMBL" id="VDFM01000003">
    <property type="protein sequence ID" value="MQS52139.1"/>
    <property type="molecule type" value="Genomic_DNA"/>
</dbReference>
<dbReference type="RefSeq" id="WP_153382493.1">
    <property type="nucleotide sequence ID" value="NZ_VDFM01000003.1"/>
</dbReference>
<proteinExistence type="predicted"/>
<name>A0A5P0ZGK1_9LACO</name>
<accession>A0A5P0ZGK1</accession>